<organism evidence="2 3">
    <name type="scientific">Thermalbibacter longus</name>
    <dbReference type="NCBI Taxonomy" id="2951981"/>
    <lineage>
        <taxon>Bacteria</taxon>
        <taxon>Pseudomonadati</taxon>
        <taxon>Thermomicrobiota</taxon>
        <taxon>Thermomicrobia</taxon>
        <taxon>Thermomicrobiales</taxon>
        <taxon>Thermomicrobiaceae</taxon>
        <taxon>Thermalbibacter</taxon>
    </lineage>
</organism>
<dbReference type="AlphaFoldDB" id="A0AA42BBD0"/>
<dbReference type="EMBL" id="JAMSLR010000007">
    <property type="protein sequence ID" value="MCM8749699.1"/>
    <property type="molecule type" value="Genomic_DNA"/>
</dbReference>
<accession>A0AA42BBD0</accession>
<dbReference type="InterPro" id="IPR035923">
    <property type="entry name" value="TT1751-like_sf"/>
</dbReference>
<sequence>MVTYGFGTSIDLPFDRAVEQVQEALKAEGFGVLAEIDVQRTLREKLGKEMERYLILGACNPQLAHQALDREREIGLLLPCNVVVREVEGGSWIGIADPQAMLSVSGNPALDELATEAKARLQRALGSLARARTES</sequence>
<comment type="caution">
    <text evidence="2">The sequence shown here is derived from an EMBL/GenBank/DDBJ whole genome shotgun (WGS) entry which is preliminary data.</text>
</comment>
<name>A0AA42BBD0_9BACT</name>
<dbReference type="Proteomes" id="UP001165306">
    <property type="component" value="Unassembled WGS sequence"/>
</dbReference>
<proteinExistence type="predicted"/>
<reference evidence="2" key="1">
    <citation type="submission" date="2022-06" db="EMBL/GenBank/DDBJ databases">
        <title>CFH 74404 Thermomicrobiaceae sp.</title>
        <authorList>
            <person name="Ming H."/>
            <person name="Li W.-J."/>
            <person name="Zhao Z."/>
        </authorList>
    </citation>
    <scope>NUCLEOTIDE SEQUENCE</scope>
    <source>
        <strain evidence="2">CFH 74404</strain>
    </source>
</reference>
<dbReference type="Gene3D" id="3.30.310.70">
    <property type="entry name" value="TT1751-like domain"/>
    <property type="match status" value="1"/>
</dbReference>
<dbReference type="PANTHER" id="PTHR38342">
    <property type="entry name" value="SLR5037 PROTEIN"/>
    <property type="match status" value="1"/>
</dbReference>
<dbReference type="SUPFAM" id="SSF103247">
    <property type="entry name" value="TT1751-like"/>
    <property type="match status" value="1"/>
</dbReference>
<gene>
    <name evidence="2" type="ORF">NET02_11105</name>
</gene>
<dbReference type="RefSeq" id="WP_284057482.1">
    <property type="nucleotide sequence ID" value="NZ_JAMSLR010000007.1"/>
</dbReference>
<evidence type="ECO:0000259" key="1">
    <source>
        <dbReference type="Pfam" id="PF03625"/>
    </source>
</evidence>
<keyword evidence="3" id="KW-1185">Reference proteome</keyword>
<evidence type="ECO:0000313" key="3">
    <source>
        <dbReference type="Proteomes" id="UP001165306"/>
    </source>
</evidence>
<dbReference type="PIRSF" id="PIRSF021774">
    <property type="entry name" value="UCP021774"/>
    <property type="match status" value="1"/>
</dbReference>
<evidence type="ECO:0000313" key="2">
    <source>
        <dbReference type="EMBL" id="MCM8749699.1"/>
    </source>
</evidence>
<dbReference type="Pfam" id="PF03625">
    <property type="entry name" value="DUF302"/>
    <property type="match status" value="1"/>
</dbReference>
<dbReference type="PANTHER" id="PTHR38342:SF1">
    <property type="entry name" value="SLR5037 PROTEIN"/>
    <property type="match status" value="1"/>
</dbReference>
<dbReference type="InterPro" id="IPR016796">
    <property type="entry name" value="UCP021774"/>
</dbReference>
<feature type="domain" description="DUF302" evidence="1">
    <location>
        <begin position="36"/>
        <end position="98"/>
    </location>
</feature>
<protein>
    <submittedName>
        <fullName evidence="2">DUF302 domain-containing protein</fullName>
    </submittedName>
</protein>
<dbReference type="CDD" id="cd14797">
    <property type="entry name" value="DUF302"/>
    <property type="match status" value="1"/>
</dbReference>
<dbReference type="InterPro" id="IPR005180">
    <property type="entry name" value="DUF302"/>
</dbReference>